<gene>
    <name evidence="1" type="ORF">JR316_0003181</name>
</gene>
<organism evidence="1 2">
    <name type="scientific">Psilocybe cubensis</name>
    <name type="common">Psychedelic mushroom</name>
    <name type="synonym">Stropharia cubensis</name>
    <dbReference type="NCBI Taxonomy" id="181762"/>
    <lineage>
        <taxon>Eukaryota</taxon>
        <taxon>Fungi</taxon>
        <taxon>Dikarya</taxon>
        <taxon>Basidiomycota</taxon>
        <taxon>Agaricomycotina</taxon>
        <taxon>Agaricomycetes</taxon>
        <taxon>Agaricomycetidae</taxon>
        <taxon>Agaricales</taxon>
        <taxon>Agaricineae</taxon>
        <taxon>Strophariaceae</taxon>
        <taxon>Psilocybe</taxon>
    </lineage>
</organism>
<proteinExistence type="predicted"/>
<keyword evidence="2" id="KW-1185">Reference proteome</keyword>
<dbReference type="Proteomes" id="UP000664032">
    <property type="component" value="Unassembled WGS sequence"/>
</dbReference>
<evidence type="ECO:0000313" key="1">
    <source>
        <dbReference type="EMBL" id="KAH9483707.1"/>
    </source>
</evidence>
<accession>A0ACB8H7R0</accession>
<name>A0ACB8H7R0_PSICU</name>
<sequence length="605" mass="69455">MSKRIWHKKPPREAATNSEATESSAVNQDGVANTDAEPVPPPPVEAEEKPKNGTESKKSSKKNKKRKRNDRNAQDQPPTKKPRAEPKGILKFIDLNIDVLYEIFGYLEPVDVLHLSRASKAASDFLMSENLFRDARVQTLFFDRQWKTEFEKAENKDAWVEQEIAKFTKIHEHARECEKWYIAYEEYLEERKEELIMTRNVNVVNRLREMGWATEVDSILRQDPSKLYHRSLMLRFGITQCDEKVVIEQLAETFVSSLLAPRREMMQARARQVFLERRLLVLKKLVAEYQLTVAPSDVTFNMGQLCTHPEISDLLLSSPEATDPVVHLEPLRTRLPEIADKMELSMRDTVTALVKSVRGQCYHVSEDALLTLAVATFKCKRCPSSSVEAHDIRYPAVLAHRCAVRKPDGHLRAPKETPSALSITVEKLTEETPWNAYNCITYNLAAHNILTKLLARFELSPLTTHVSEMDWRDPVFECLACNDPHRGRCMLRWRAVVAHVKQKHTPSIVSEFRILDDEEAAKVKLRMDEEMARNRAKADYMGMSCSHCGQKGNPVSLREHCRTKHGIRRPSERNGDFDIALDSNTIPQIFYSWPPQEDPTDSDDD</sequence>
<protein>
    <submittedName>
        <fullName evidence="1">Uncharacterized protein</fullName>
    </submittedName>
</protein>
<comment type="caution">
    <text evidence="1">The sequence shown here is derived from an EMBL/GenBank/DDBJ whole genome shotgun (WGS) entry which is preliminary data.</text>
</comment>
<reference evidence="1" key="1">
    <citation type="submission" date="2021-10" db="EMBL/GenBank/DDBJ databases">
        <title>Psilocybe cubensis genome.</title>
        <authorList>
            <person name="Mckernan K.J."/>
            <person name="Crawford S."/>
            <person name="Trippe A."/>
            <person name="Kane L.T."/>
            <person name="Mclaughlin S."/>
        </authorList>
    </citation>
    <scope>NUCLEOTIDE SEQUENCE</scope>
    <source>
        <strain evidence="1">MGC-MH-2018</strain>
    </source>
</reference>
<dbReference type="EMBL" id="JAFIQS020000003">
    <property type="protein sequence ID" value="KAH9483707.1"/>
    <property type="molecule type" value="Genomic_DNA"/>
</dbReference>
<evidence type="ECO:0000313" key="2">
    <source>
        <dbReference type="Proteomes" id="UP000664032"/>
    </source>
</evidence>